<feature type="transmembrane region" description="Helical" evidence="10">
    <location>
        <begin position="12"/>
        <end position="30"/>
    </location>
</feature>
<dbReference type="Gene3D" id="1.20.810.10">
    <property type="entry name" value="Cytochrome Bc1 Complex, Chain C"/>
    <property type="match status" value="2"/>
</dbReference>
<keyword evidence="6" id="KW-0249">Electron transport</keyword>
<evidence type="ECO:0000256" key="6">
    <source>
        <dbReference type="ARBA" id="ARBA00022982"/>
    </source>
</evidence>
<feature type="transmembrane region" description="Helical" evidence="10">
    <location>
        <begin position="266"/>
        <end position="289"/>
    </location>
</feature>
<feature type="domain" description="Cytochrome b/b6 C-terminal region profile" evidence="11">
    <location>
        <begin position="188"/>
        <end position="297"/>
    </location>
</feature>
<dbReference type="PANTHER" id="PTHR19271:SF16">
    <property type="entry name" value="CYTOCHROME B"/>
    <property type="match status" value="1"/>
</dbReference>
<evidence type="ECO:0000256" key="3">
    <source>
        <dbReference type="ARBA" id="ARBA00022617"/>
    </source>
</evidence>
<feature type="transmembrane region" description="Helical" evidence="10">
    <location>
        <begin position="65"/>
        <end position="85"/>
    </location>
</feature>
<dbReference type="SUPFAM" id="SSF81648">
    <property type="entry name" value="a domain/subunit of cytochrome bc1 complex (Ubiquinol-cytochrome c reductase)"/>
    <property type="match status" value="1"/>
</dbReference>
<dbReference type="PANTHER" id="PTHR19271">
    <property type="entry name" value="CYTOCHROME B"/>
    <property type="match status" value="1"/>
</dbReference>
<sequence>MASRFQDRVADSGLFLVLVIVINSLLGPWPPAPSQLIAGFTLAMLPHVAVTAWDGRLGPWRRTTWLLLILAWVLSELTVFIGYILPWGQIGLWLANLAEERPGPGKVLQAVLDSPGAALLPPLLLLVLLGLDLASMHGPRWRARPMRQLAVFLVAAAAAAILLGLALGMLLLAPVADAAAQPLDLYPVLPPWHVWPFIALLRAVPDKLIGVLLVFAVLLAPMAWPWLRAERLRGAWARHIWPWLCLAFIAAWIGLGYLGGQAPIGAALWAPLPLAAFHLAFFLLLPWLLGRNADRGA</sequence>
<evidence type="ECO:0000313" key="13">
    <source>
        <dbReference type="Proteomes" id="UP001196870"/>
    </source>
</evidence>
<dbReference type="EMBL" id="JAAGBB010000003">
    <property type="protein sequence ID" value="MBR0663433.1"/>
    <property type="molecule type" value="Genomic_DNA"/>
</dbReference>
<keyword evidence="13" id="KW-1185">Reference proteome</keyword>
<gene>
    <name evidence="12" type="ORF">GXW71_03595</name>
</gene>
<reference evidence="13" key="1">
    <citation type="journal article" date="2021" name="Syst. Appl. Microbiol.">
        <title>Roseomonas hellenica sp. nov., isolated from roots of wild-growing Alkanna tinctoria.</title>
        <authorList>
            <person name="Rat A."/>
            <person name="Naranjo H.D."/>
            <person name="Lebbe L."/>
            <person name="Cnockaert M."/>
            <person name="Krigas N."/>
            <person name="Grigoriadou K."/>
            <person name="Maloupa E."/>
            <person name="Willems A."/>
        </authorList>
    </citation>
    <scope>NUCLEOTIDE SEQUENCE [LARGE SCALE GENOMIC DNA]</scope>
    <source>
        <strain evidence="13">LMG 31523</strain>
    </source>
</reference>
<dbReference type="SUPFAM" id="SSF81342">
    <property type="entry name" value="Transmembrane di-heme cytochromes"/>
    <property type="match status" value="1"/>
</dbReference>
<keyword evidence="2" id="KW-0813">Transport</keyword>
<organism evidence="12 13">
    <name type="scientific">Plastoroseomonas hellenica</name>
    <dbReference type="NCBI Taxonomy" id="2687306"/>
    <lineage>
        <taxon>Bacteria</taxon>
        <taxon>Pseudomonadati</taxon>
        <taxon>Pseudomonadota</taxon>
        <taxon>Alphaproteobacteria</taxon>
        <taxon>Acetobacterales</taxon>
        <taxon>Acetobacteraceae</taxon>
        <taxon>Plastoroseomonas</taxon>
    </lineage>
</organism>
<evidence type="ECO:0000259" key="11">
    <source>
        <dbReference type="PROSITE" id="PS51003"/>
    </source>
</evidence>
<evidence type="ECO:0000256" key="1">
    <source>
        <dbReference type="ARBA" id="ARBA00004141"/>
    </source>
</evidence>
<keyword evidence="3" id="KW-0349">Heme</keyword>
<comment type="caution">
    <text evidence="12">The sequence shown here is derived from an EMBL/GenBank/DDBJ whole genome shotgun (WGS) entry which is preliminary data.</text>
</comment>
<name>A0ABS5ET10_9PROT</name>
<evidence type="ECO:0000256" key="2">
    <source>
        <dbReference type="ARBA" id="ARBA00022448"/>
    </source>
</evidence>
<dbReference type="PROSITE" id="PS51003">
    <property type="entry name" value="CYTB_CTER"/>
    <property type="match status" value="1"/>
</dbReference>
<evidence type="ECO:0000313" key="12">
    <source>
        <dbReference type="EMBL" id="MBR0663433.1"/>
    </source>
</evidence>
<accession>A0ABS5ET10</accession>
<evidence type="ECO:0000256" key="8">
    <source>
        <dbReference type="ARBA" id="ARBA00023004"/>
    </source>
</evidence>
<keyword evidence="7 10" id="KW-1133">Transmembrane helix</keyword>
<dbReference type="InterPro" id="IPR036150">
    <property type="entry name" value="Cyt_b/b6_C_sf"/>
</dbReference>
<keyword evidence="8" id="KW-0408">Iron</keyword>
<feature type="transmembrane region" description="Helical" evidence="10">
    <location>
        <begin position="149"/>
        <end position="173"/>
    </location>
</feature>
<evidence type="ECO:0000256" key="10">
    <source>
        <dbReference type="SAM" id="Phobius"/>
    </source>
</evidence>
<feature type="transmembrane region" description="Helical" evidence="10">
    <location>
        <begin position="118"/>
        <end position="137"/>
    </location>
</feature>
<keyword evidence="9 10" id="KW-0472">Membrane</keyword>
<evidence type="ECO:0000256" key="4">
    <source>
        <dbReference type="ARBA" id="ARBA00022692"/>
    </source>
</evidence>
<evidence type="ECO:0000256" key="5">
    <source>
        <dbReference type="ARBA" id="ARBA00022723"/>
    </source>
</evidence>
<keyword evidence="4 10" id="KW-0812">Transmembrane</keyword>
<feature type="transmembrane region" description="Helical" evidence="10">
    <location>
        <begin position="239"/>
        <end position="260"/>
    </location>
</feature>
<dbReference type="InterPro" id="IPR005798">
    <property type="entry name" value="Cyt_b/b6_C"/>
</dbReference>
<dbReference type="InterPro" id="IPR016174">
    <property type="entry name" value="Di-haem_cyt_TM"/>
</dbReference>
<dbReference type="InterPro" id="IPR027387">
    <property type="entry name" value="Cytb/b6-like_sf"/>
</dbReference>
<keyword evidence="5" id="KW-0479">Metal-binding</keyword>
<evidence type="ECO:0000256" key="9">
    <source>
        <dbReference type="ARBA" id="ARBA00023136"/>
    </source>
</evidence>
<proteinExistence type="predicted"/>
<evidence type="ECO:0000256" key="7">
    <source>
        <dbReference type="ARBA" id="ARBA00022989"/>
    </source>
</evidence>
<feature type="transmembrane region" description="Helical" evidence="10">
    <location>
        <begin position="36"/>
        <end position="53"/>
    </location>
</feature>
<feature type="transmembrane region" description="Helical" evidence="10">
    <location>
        <begin position="208"/>
        <end position="227"/>
    </location>
</feature>
<comment type="subcellular location">
    <subcellularLocation>
        <location evidence="1">Membrane</location>
        <topology evidence="1">Multi-pass membrane protein</topology>
    </subcellularLocation>
</comment>
<dbReference type="RefSeq" id="WP_211851019.1">
    <property type="nucleotide sequence ID" value="NZ_JAAGBB010000003.1"/>
</dbReference>
<protein>
    <recommendedName>
        <fullName evidence="11">Cytochrome b/b6 C-terminal region profile domain-containing protein</fullName>
    </recommendedName>
</protein>
<dbReference type="Proteomes" id="UP001196870">
    <property type="component" value="Unassembled WGS sequence"/>
</dbReference>
<dbReference type="Pfam" id="PF00032">
    <property type="entry name" value="Cytochrom_B_C"/>
    <property type="match status" value="1"/>
</dbReference>